<evidence type="ECO:0000256" key="1">
    <source>
        <dbReference type="SAM" id="SignalP"/>
    </source>
</evidence>
<dbReference type="PROSITE" id="PS51257">
    <property type="entry name" value="PROKAR_LIPOPROTEIN"/>
    <property type="match status" value="1"/>
</dbReference>
<dbReference type="RefSeq" id="WP_157807376.1">
    <property type="nucleotide sequence ID" value="NZ_PGFA01000001.1"/>
</dbReference>
<dbReference type="Gene3D" id="1.25.40.10">
    <property type="entry name" value="Tetratricopeptide repeat domain"/>
    <property type="match status" value="1"/>
</dbReference>
<feature type="chain" id="PRO_5014967790" description="Tetratricopeptide repeat protein" evidence="1">
    <location>
        <begin position="22"/>
        <end position="294"/>
    </location>
</feature>
<accession>A0A2M9BQR9</accession>
<dbReference type="InterPro" id="IPR011990">
    <property type="entry name" value="TPR-like_helical_dom_sf"/>
</dbReference>
<dbReference type="OrthoDB" id="9815040at2"/>
<name>A0A2M9BQR9_9BACT</name>
<feature type="signal peptide" evidence="1">
    <location>
        <begin position="1"/>
        <end position="21"/>
    </location>
</feature>
<keyword evidence="3" id="KW-1185">Reference proteome</keyword>
<dbReference type="Proteomes" id="UP000228535">
    <property type="component" value="Unassembled WGS sequence"/>
</dbReference>
<protein>
    <recommendedName>
        <fullName evidence="4">Tetratricopeptide repeat protein</fullName>
    </recommendedName>
</protein>
<dbReference type="EMBL" id="PGFA01000001">
    <property type="protein sequence ID" value="PJJ60284.1"/>
    <property type="molecule type" value="Genomic_DNA"/>
</dbReference>
<keyword evidence="1" id="KW-0732">Signal</keyword>
<organism evidence="2 3">
    <name type="scientific">Hymenobacter chitinivorans DSM 11115</name>
    <dbReference type="NCBI Taxonomy" id="1121954"/>
    <lineage>
        <taxon>Bacteria</taxon>
        <taxon>Pseudomonadati</taxon>
        <taxon>Bacteroidota</taxon>
        <taxon>Cytophagia</taxon>
        <taxon>Cytophagales</taxon>
        <taxon>Hymenobacteraceae</taxon>
        <taxon>Hymenobacter</taxon>
    </lineage>
</organism>
<evidence type="ECO:0000313" key="3">
    <source>
        <dbReference type="Proteomes" id="UP000228535"/>
    </source>
</evidence>
<sequence length="294" mass="32426">MSPSRLLLAAALLFTACASPAPEGLTSPTTKAAALVRFTEELEVLAPVLEPAAGMSPVAYFVSKPAAGEQNSLSAAAHLLRQSPDLLNELASLYLGCFQPFGPHKADTAAQRTKLRALLRTRPDLDLGWVWLASTQKNPAQALTALSRAIALNQQVGYYYRQRALLYVLQDNYAAAVQDCQKALPLYQDRSGVYQELADIYALQHDDQHFSQTSEVRLAGLRHALTRLQRYPQAKGFQQDSIRRLRELLGYGHLTKALYFLETRHQPTVGCADLAKAAAYGVEEAPALQRQYCR</sequence>
<evidence type="ECO:0000313" key="2">
    <source>
        <dbReference type="EMBL" id="PJJ60284.1"/>
    </source>
</evidence>
<gene>
    <name evidence="2" type="ORF">CLV45_1709</name>
</gene>
<dbReference type="AlphaFoldDB" id="A0A2M9BQR9"/>
<proteinExistence type="predicted"/>
<comment type="caution">
    <text evidence="2">The sequence shown here is derived from an EMBL/GenBank/DDBJ whole genome shotgun (WGS) entry which is preliminary data.</text>
</comment>
<reference evidence="2 3" key="1">
    <citation type="submission" date="2017-11" db="EMBL/GenBank/DDBJ databases">
        <title>Genomic Encyclopedia of Archaeal and Bacterial Type Strains, Phase II (KMG-II): From Individual Species to Whole Genera.</title>
        <authorList>
            <person name="Goeker M."/>
        </authorList>
    </citation>
    <scope>NUCLEOTIDE SEQUENCE [LARGE SCALE GENOMIC DNA]</scope>
    <source>
        <strain evidence="2 3">DSM 11115</strain>
    </source>
</reference>
<evidence type="ECO:0008006" key="4">
    <source>
        <dbReference type="Google" id="ProtNLM"/>
    </source>
</evidence>
<dbReference type="SUPFAM" id="SSF48452">
    <property type="entry name" value="TPR-like"/>
    <property type="match status" value="1"/>
</dbReference>